<evidence type="ECO:0000256" key="4">
    <source>
        <dbReference type="ARBA" id="ARBA00022884"/>
    </source>
</evidence>
<evidence type="ECO:0000256" key="3">
    <source>
        <dbReference type="ARBA" id="ARBA00022730"/>
    </source>
</evidence>
<dbReference type="SUPFAM" id="SSF54747">
    <property type="entry name" value="Ribosomal L11/L12e N-terminal domain"/>
    <property type="match status" value="1"/>
</dbReference>
<keyword evidence="4 7" id="KW-0694">RNA-binding</keyword>
<dbReference type="Pfam" id="PF00298">
    <property type="entry name" value="Ribosomal_L11"/>
    <property type="match status" value="1"/>
</dbReference>
<dbReference type="FunFam" id="3.30.1550.10:FF:000001">
    <property type="entry name" value="50S ribosomal protein L11"/>
    <property type="match status" value="1"/>
</dbReference>
<keyword evidence="13" id="KW-1185">Reference proteome</keyword>
<gene>
    <name evidence="7 12" type="primary">rplK</name>
    <name evidence="12" type="ORF">GCM10011588_67370</name>
</gene>
<dbReference type="GO" id="GO:0006412">
    <property type="term" value="P:translation"/>
    <property type="evidence" value="ECO:0007669"/>
    <property type="project" value="UniProtKB-UniRule"/>
</dbReference>
<comment type="caution">
    <text evidence="12">The sequence shown here is derived from an EMBL/GenBank/DDBJ whole genome shotgun (WGS) entry which is preliminary data.</text>
</comment>
<evidence type="ECO:0000256" key="5">
    <source>
        <dbReference type="ARBA" id="ARBA00022980"/>
    </source>
</evidence>
<dbReference type="InterPro" id="IPR020783">
    <property type="entry name" value="Ribosomal_uL11_C"/>
</dbReference>
<dbReference type="InterPro" id="IPR036769">
    <property type="entry name" value="Ribosomal_uL11_C_sf"/>
</dbReference>
<sequence>MPPKKKKLAGIIKLQIQAGAANPAPPVGPALGQHGVNIMEFCKAYNAATESQRGNVIPVEISVYEDRSFDFKLKTPPAAKLLLKAAGVQKGSPEPHRNKVATVTMDQVREIAKTKQEDLNANDIDQAAKIIAGTARSMGITVEG</sequence>
<dbReference type="HAMAP" id="MF_00736">
    <property type="entry name" value="Ribosomal_uL11"/>
    <property type="match status" value="1"/>
</dbReference>
<dbReference type="InterPro" id="IPR020785">
    <property type="entry name" value="Ribosomal_uL11_CS"/>
</dbReference>
<keyword evidence="3 7" id="KW-0699">rRNA-binding</keyword>
<evidence type="ECO:0000256" key="8">
    <source>
        <dbReference type="RuleBase" id="RU003978"/>
    </source>
</evidence>
<evidence type="ECO:0000256" key="7">
    <source>
        <dbReference type="HAMAP-Rule" id="MF_00736"/>
    </source>
</evidence>
<feature type="domain" description="Large ribosomal subunit protein uL11 C-terminal" evidence="10">
    <location>
        <begin position="74"/>
        <end position="142"/>
    </location>
</feature>
<dbReference type="Gene3D" id="3.30.1550.10">
    <property type="entry name" value="Ribosomal protein L11/L12, N-terminal domain"/>
    <property type="match status" value="1"/>
</dbReference>
<keyword evidence="2 7" id="KW-0488">Methylation</keyword>
<accession>A0A917RYR9</accession>
<dbReference type="SUPFAM" id="SSF46906">
    <property type="entry name" value="Ribosomal protein L11, C-terminal domain"/>
    <property type="match status" value="1"/>
</dbReference>
<comment type="function">
    <text evidence="7 9">Forms part of the ribosomal stalk which helps the ribosome interact with GTP-bound translation factors.</text>
</comment>
<evidence type="ECO:0000256" key="2">
    <source>
        <dbReference type="ARBA" id="ARBA00022481"/>
    </source>
</evidence>
<dbReference type="InterPro" id="IPR036796">
    <property type="entry name" value="Ribosomal_uL11_N_sf"/>
</dbReference>
<dbReference type="PROSITE" id="PS00359">
    <property type="entry name" value="RIBOSOMAL_L11"/>
    <property type="match status" value="1"/>
</dbReference>
<comment type="similarity">
    <text evidence="1 7 8">Belongs to the universal ribosomal protein uL11 family.</text>
</comment>
<name>A0A917RYR9_9NOCA</name>
<evidence type="ECO:0000259" key="11">
    <source>
        <dbReference type="Pfam" id="PF03946"/>
    </source>
</evidence>
<dbReference type="InterPro" id="IPR000911">
    <property type="entry name" value="Ribosomal_uL11"/>
</dbReference>
<evidence type="ECO:0000256" key="9">
    <source>
        <dbReference type="RuleBase" id="RU003979"/>
    </source>
</evidence>
<dbReference type="Gene3D" id="1.10.10.250">
    <property type="entry name" value="Ribosomal protein L11, C-terminal domain"/>
    <property type="match status" value="1"/>
</dbReference>
<evidence type="ECO:0000259" key="10">
    <source>
        <dbReference type="Pfam" id="PF00298"/>
    </source>
</evidence>
<dbReference type="GO" id="GO:0003735">
    <property type="term" value="F:structural constituent of ribosome"/>
    <property type="evidence" value="ECO:0007669"/>
    <property type="project" value="InterPro"/>
</dbReference>
<reference evidence="12" key="2">
    <citation type="submission" date="2020-09" db="EMBL/GenBank/DDBJ databases">
        <authorList>
            <person name="Sun Q."/>
            <person name="Zhou Y."/>
        </authorList>
    </citation>
    <scope>NUCLEOTIDE SEQUENCE</scope>
    <source>
        <strain evidence="12">CGMCC 4.3508</strain>
    </source>
</reference>
<evidence type="ECO:0000256" key="1">
    <source>
        <dbReference type="ARBA" id="ARBA00010537"/>
    </source>
</evidence>
<comment type="PTM">
    <text evidence="7 9">One or more lysine residues are methylated.</text>
</comment>
<feature type="domain" description="Large ribosomal subunit protein uL11 N-terminal" evidence="11">
    <location>
        <begin position="12"/>
        <end position="69"/>
    </location>
</feature>
<protein>
    <recommendedName>
        <fullName evidence="7">Large ribosomal subunit protein uL11</fullName>
    </recommendedName>
</protein>
<dbReference type="InterPro" id="IPR006519">
    <property type="entry name" value="Ribosomal_uL11_bac-typ"/>
</dbReference>
<reference evidence="12" key="1">
    <citation type="journal article" date="2014" name="Int. J. Syst. Evol. Microbiol.">
        <title>Complete genome sequence of Corynebacterium casei LMG S-19264T (=DSM 44701T), isolated from a smear-ripened cheese.</title>
        <authorList>
            <consortium name="US DOE Joint Genome Institute (JGI-PGF)"/>
            <person name="Walter F."/>
            <person name="Albersmeier A."/>
            <person name="Kalinowski J."/>
            <person name="Ruckert C."/>
        </authorList>
    </citation>
    <scope>NUCLEOTIDE SEQUENCE</scope>
    <source>
        <strain evidence="12">CGMCC 4.3508</strain>
    </source>
</reference>
<dbReference type="EMBL" id="BMMH01000032">
    <property type="protein sequence ID" value="GGL43117.1"/>
    <property type="molecule type" value="Genomic_DNA"/>
</dbReference>
<evidence type="ECO:0000256" key="6">
    <source>
        <dbReference type="ARBA" id="ARBA00023274"/>
    </source>
</evidence>
<dbReference type="Pfam" id="PF03946">
    <property type="entry name" value="Ribosomal_L11_N"/>
    <property type="match status" value="1"/>
</dbReference>
<evidence type="ECO:0000313" key="13">
    <source>
        <dbReference type="Proteomes" id="UP000638263"/>
    </source>
</evidence>
<dbReference type="NCBIfam" id="TIGR01632">
    <property type="entry name" value="L11_bact"/>
    <property type="match status" value="1"/>
</dbReference>
<dbReference type="GO" id="GO:0070180">
    <property type="term" value="F:large ribosomal subunit rRNA binding"/>
    <property type="evidence" value="ECO:0007669"/>
    <property type="project" value="UniProtKB-UniRule"/>
</dbReference>
<dbReference type="GO" id="GO:0022625">
    <property type="term" value="C:cytosolic large ribosomal subunit"/>
    <property type="evidence" value="ECO:0007669"/>
    <property type="project" value="TreeGrafter"/>
</dbReference>
<dbReference type="GeneID" id="96247994"/>
<comment type="subunit">
    <text evidence="7">Part of the ribosomal stalk of the 50S ribosomal subunit. Interacts with L10 and the large rRNA to form the base of the stalk. L10 forms an elongated spine to which L12 dimers bind in a sequential fashion forming a multimeric L10(L12)X complex.</text>
</comment>
<dbReference type="AlphaFoldDB" id="A0A917RYR9"/>
<evidence type="ECO:0000313" key="12">
    <source>
        <dbReference type="EMBL" id="GGL43117.1"/>
    </source>
</evidence>
<keyword evidence="5 7" id="KW-0689">Ribosomal protein</keyword>
<proteinExistence type="inferred from homology"/>
<dbReference type="PANTHER" id="PTHR11661">
    <property type="entry name" value="60S RIBOSOMAL PROTEIN L12"/>
    <property type="match status" value="1"/>
</dbReference>
<dbReference type="CDD" id="cd00349">
    <property type="entry name" value="Ribosomal_L11"/>
    <property type="match status" value="1"/>
</dbReference>
<keyword evidence="6 7" id="KW-0687">Ribonucleoprotein</keyword>
<dbReference type="SMART" id="SM00649">
    <property type="entry name" value="RL11"/>
    <property type="match status" value="1"/>
</dbReference>
<dbReference type="RefSeq" id="WP_030525641.1">
    <property type="nucleotide sequence ID" value="NZ_BMMH01000032.1"/>
</dbReference>
<organism evidence="12 13">
    <name type="scientific">Nocardia jinanensis</name>
    <dbReference type="NCBI Taxonomy" id="382504"/>
    <lineage>
        <taxon>Bacteria</taxon>
        <taxon>Bacillati</taxon>
        <taxon>Actinomycetota</taxon>
        <taxon>Actinomycetes</taxon>
        <taxon>Mycobacteriales</taxon>
        <taxon>Nocardiaceae</taxon>
        <taxon>Nocardia</taxon>
    </lineage>
</organism>
<dbReference type="Proteomes" id="UP000638263">
    <property type="component" value="Unassembled WGS sequence"/>
</dbReference>
<dbReference type="FunFam" id="1.10.10.250:FF:000001">
    <property type="entry name" value="50S ribosomal protein L11"/>
    <property type="match status" value="1"/>
</dbReference>
<dbReference type="PANTHER" id="PTHR11661:SF1">
    <property type="entry name" value="LARGE RIBOSOMAL SUBUNIT PROTEIN UL11M"/>
    <property type="match status" value="1"/>
</dbReference>
<dbReference type="InterPro" id="IPR020784">
    <property type="entry name" value="Ribosomal_uL11_N"/>
</dbReference>